<protein>
    <submittedName>
        <fullName evidence="2">Serpentine Receptor, class Z</fullName>
    </submittedName>
</protein>
<dbReference type="EMBL" id="BX284603">
    <property type="protein sequence ID" value="CCD73913.1"/>
    <property type="molecule type" value="Genomic_DNA"/>
</dbReference>
<dbReference type="InterPro" id="IPR018817">
    <property type="entry name" value="7TM_GPCR_serpentine_rcpt_Srz"/>
</dbReference>
<dbReference type="RefSeq" id="NP_497361.2">
    <property type="nucleotide sequence ID" value="NM_064960.2"/>
</dbReference>
<dbReference type="AlphaFoldDB" id="G5EFP6"/>
<evidence type="ECO:0000313" key="4">
    <source>
        <dbReference type="WormBase" id="Y119D3B.3"/>
    </source>
</evidence>
<feature type="transmembrane region" description="Helical" evidence="1">
    <location>
        <begin position="190"/>
        <end position="211"/>
    </location>
</feature>
<dbReference type="Pfam" id="PF10325">
    <property type="entry name" value="7TM_GPCR_Srz"/>
    <property type="match status" value="1"/>
</dbReference>
<dbReference type="GeneID" id="191037"/>
<dbReference type="PANTHER" id="PTHR31720:SF16">
    <property type="entry name" value="G PROTEIN-COUPLED RECEPTOR-RELATED"/>
    <property type="match status" value="1"/>
</dbReference>
<dbReference type="PANTHER" id="PTHR31720">
    <property type="entry name" value="SERPENTINE RECEPTOR, CLASS Z-RELATED"/>
    <property type="match status" value="1"/>
</dbReference>
<feature type="transmembrane region" description="Helical" evidence="1">
    <location>
        <begin position="49"/>
        <end position="72"/>
    </location>
</feature>
<feature type="transmembrane region" description="Helical" evidence="1">
    <location>
        <begin position="129"/>
        <end position="148"/>
    </location>
</feature>
<reference evidence="2 3" key="1">
    <citation type="journal article" date="1998" name="Science">
        <title>Genome sequence of the nematode C. elegans: a platform for investigating biology.</title>
        <authorList>
            <consortium name="The C. elegans sequencing consortium"/>
            <person name="Sulson J.E."/>
            <person name="Waterston R."/>
        </authorList>
    </citation>
    <scope>NUCLEOTIDE SEQUENCE [LARGE SCALE GENOMIC DNA]</scope>
    <source>
        <strain evidence="2 3">Bristol N2</strain>
    </source>
</reference>
<dbReference type="PhylomeDB" id="G5EFP6"/>
<dbReference type="CTD" id="191037"/>
<keyword evidence="3" id="KW-1185">Reference proteome</keyword>
<dbReference type="PaxDb" id="6239-Y119D3B.3"/>
<sequence>MDLTSSAAKILISGVFLFIANIILFLVYRKAYRFNSERNTATYPIVNSFYKKVALINALYFIESILIVVNLNVTNEWLNKIAIIFNNTMKTIVIYIGQSCQVLIALLAIRKIFIFFFPDTKQYLMVTEYTLKITTNCILLVFVLGFLALKSGFFGKNANIMAYVLLIVILPICALFQILIQFVSAQRNKYILCQFILVVIMKITCCIMSLFRVQATIHEVFQAAELSDCFLTPVFIKISYLMYHRPSFKTFCKCLNCCKCFKTTTVEPLGHRQEIFAINAN</sequence>
<dbReference type="Proteomes" id="UP000001940">
    <property type="component" value="Chromosome III"/>
</dbReference>
<evidence type="ECO:0000256" key="1">
    <source>
        <dbReference type="SAM" id="Phobius"/>
    </source>
</evidence>
<keyword evidence="2" id="KW-0675">Receptor</keyword>
<dbReference type="KEGG" id="cel:CELE_Y119D3B.3"/>
<keyword evidence="1" id="KW-0812">Transmembrane</keyword>
<dbReference type="WormBase" id="Y119D3B.3">
    <property type="protein sequence ID" value="CE37280"/>
    <property type="gene ID" value="WBGene00022481"/>
    <property type="gene designation" value="srz-9"/>
</dbReference>
<evidence type="ECO:0000313" key="2">
    <source>
        <dbReference type="EMBL" id="CCD73913.1"/>
    </source>
</evidence>
<feature type="transmembrane region" description="Helical" evidence="1">
    <location>
        <begin position="6"/>
        <end position="28"/>
    </location>
</feature>
<dbReference type="InParanoid" id="G5EFP6"/>
<keyword evidence="1" id="KW-1133">Transmembrane helix</keyword>
<organism evidence="2 3">
    <name type="scientific">Caenorhabditis elegans</name>
    <dbReference type="NCBI Taxonomy" id="6239"/>
    <lineage>
        <taxon>Eukaryota</taxon>
        <taxon>Metazoa</taxon>
        <taxon>Ecdysozoa</taxon>
        <taxon>Nematoda</taxon>
        <taxon>Chromadorea</taxon>
        <taxon>Rhabditida</taxon>
        <taxon>Rhabditina</taxon>
        <taxon>Rhabditomorpha</taxon>
        <taxon>Rhabditoidea</taxon>
        <taxon>Rhabditidae</taxon>
        <taxon>Peloderinae</taxon>
        <taxon>Caenorhabditis</taxon>
    </lineage>
</organism>
<proteinExistence type="predicted"/>
<feature type="transmembrane region" description="Helical" evidence="1">
    <location>
        <begin position="160"/>
        <end position="183"/>
    </location>
</feature>
<dbReference type="HOGENOM" id="CLU_991210_0_0_1"/>
<accession>G5EFP6</accession>
<keyword evidence="1" id="KW-0472">Membrane</keyword>
<dbReference type="AGR" id="WB:WBGene00022481"/>
<feature type="transmembrane region" description="Helical" evidence="1">
    <location>
        <begin position="92"/>
        <end position="117"/>
    </location>
</feature>
<name>G5EFP6_CAEEL</name>
<evidence type="ECO:0000313" key="3">
    <source>
        <dbReference type="Proteomes" id="UP000001940"/>
    </source>
</evidence>
<gene>
    <name evidence="2 4" type="primary">srz-9</name>
    <name evidence="2" type="ORF">CELE_Y119D3B.3</name>
    <name evidence="4" type="ORF">Y119D3B.3</name>
</gene>